<dbReference type="STRING" id="589873.EP12_11335"/>
<name>A0A350P2Y2_9ALTE</name>
<dbReference type="Gene3D" id="3.40.50.880">
    <property type="match status" value="1"/>
</dbReference>
<dbReference type="OrthoDB" id="9803764at2"/>
<organism evidence="2 3">
    <name type="scientific">Alteromonas australica</name>
    <dbReference type="NCBI Taxonomy" id="589873"/>
    <lineage>
        <taxon>Bacteria</taxon>
        <taxon>Pseudomonadati</taxon>
        <taxon>Pseudomonadota</taxon>
        <taxon>Gammaproteobacteria</taxon>
        <taxon>Alteromonadales</taxon>
        <taxon>Alteromonadaceae</taxon>
        <taxon>Alteromonas/Salinimonas group</taxon>
        <taxon>Alteromonas</taxon>
    </lineage>
</organism>
<reference evidence="2 3" key="1">
    <citation type="journal article" date="2018" name="Nat. Biotechnol.">
        <title>A standardized bacterial taxonomy based on genome phylogeny substantially revises the tree of life.</title>
        <authorList>
            <person name="Parks D.H."/>
            <person name="Chuvochina M."/>
            <person name="Waite D.W."/>
            <person name="Rinke C."/>
            <person name="Skarshewski A."/>
            <person name="Chaumeil P.A."/>
            <person name="Hugenholtz P."/>
        </authorList>
    </citation>
    <scope>NUCLEOTIDE SEQUENCE [LARGE SCALE GENOMIC DNA]</scope>
    <source>
        <strain evidence="2">UBA11978</strain>
    </source>
</reference>
<sequence>MFTVGQGVILKIYFAIFDKVEELDLVGSWELIGLLAEMKLCEPPKLISLNSMNPSGEHGMRFNADIHFTENIFPDVLIVPGGSGARLAMEDPDVIQYLKETSSQSHSILSICTGMYLMQRAGLFANKKATTHWAFLDELKQDTSVEVIEERYIKDGNIWSSAGVSAGMDMTLAFVADYFDEAVASEIQLNAEYFPSPKIYGDAAVSNSKVSKYIKKAVE</sequence>
<dbReference type="EMBL" id="DNAN01000273">
    <property type="protein sequence ID" value="HAW75649.1"/>
    <property type="molecule type" value="Genomic_DNA"/>
</dbReference>
<evidence type="ECO:0000259" key="1">
    <source>
        <dbReference type="Pfam" id="PF01965"/>
    </source>
</evidence>
<accession>A0A350P2Y2</accession>
<evidence type="ECO:0000313" key="3">
    <source>
        <dbReference type="Proteomes" id="UP000263517"/>
    </source>
</evidence>
<dbReference type="InterPro" id="IPR052158">
    <property type="entry name" value="INH-QAR"/>
</dbReference>
<dbReference type="InterPro" id="IPR029062">
    <property type="entry name" value="Class_I_gatase-like"/>
</dbReference>
<dbReference type="PANTHER" id="PTHR43130:SF15">
    <property type="entry name" value="THIJ_PFPI FAMILY PROTEIN (AFU_ORTHOLOGUE AFUA_5G14240)"/>
    <property type="match status" value="1"/>
</dbReference>
<proteinExistence type="predicted"/>
<dbReference type="CDD" id="cd03139">
    <property type="entry name" value="GATase1_PfpI_2"/>
    <property type="match status" value="1"/>
</dbReference>
<dbReference type="Pfam" id="PF01965">
    <property type="entry name" value="DJ-1_PfpI"/>
    <property type="match status" value="1"/>
</dbReference>
<dbReference type="AlphaFoldDB" id="A0A350P2Y2"/>
<gene>
    <name evidence="2" type="ORF">DCW74_07940</name>
</gene>
<dbReference type="PANTHER" id="PTHR43130">
    <property type="entry name" value="ARAC-FAMILY TRANSCRIPTIONAL REGULATOR"/>
    <property type="match status" value="1"/>
</dbReference>
<dbReference type="InterPro" id="IPR002818">
    <property type="entry name" value="DJ-1/PfpI"/>
</dbReference>
<dbReference type="SUPFAM" id="SSF52317">
    <property type="entry name" value="Class I glutamine amidotransferase-like"/>
    <property type="match status" value="1"/>
</dbReference>
<dbReference type="Proteomes" id="UP000263517">
    <property type="component" value="Unassembled WGS sequence"/>
</dbReference>
<comment type="caution">
    <text evidence="2">The sequence shown here is derived from an EMBL/GenBank/DDBJ whole genome shotgun (WGS) entry which is preliminary data.</text>
</comment>
<feature type="domain" description="DJ-1/PfpI" evidence="1">
    <location>
        <begin position="11"/>
        <end position="176"/>
    </location>
</feature>
<protein>
    <submittedName>
        <fullName evidence="2">DJ-1/PfpI family protein</fullName>
    </submittedName>
</protein>
<evidence type="ECO:0000313" key="2">
    <source>
        <dbReference type="EMBL" id="HAW75649.1"/>
    </source>
</evidence>